<evidence type="ECO:0000313" key="5">
    <source>
        <dbReference type="Proteomes" id="UP000806528"/>
    </source>
</evidence>
<keyword evidence="1" id="KW-0805">Transcription regulation</keyword>
<dbReference type="PANTHER" id="PTHR38465:SF2">
    <property type="entry name" value="HTH-TYPE TRANSCRIPTIONAL REGULATOR MMPR5"/>
    <property type="match status" value="1"/>
</dbReference>
<evidence type="ECO:0000256" key="1">
    <source>
        <dbReference type="ARBA" id="ARBA00023015"/>
    </source>
</evidence>
<name>A0ABR9P3H4_9ACTN</name>
<dbReference type="InterPro" id="IPR036390">
    <property type="entry name" value="WH_DNA-bd_sf"/>
</dbReference>
<dbReference type="Gene3D" id="1.10.10.10">
    <property type="entry name" value="Winged helix-like DNA-binding domain superfamily/Winged helix DNA-binding domain"/>
    <property type="match status" value="1"/>
</dbReference>
<accession>A0ABR9P3H4</accession>
<keyword evidence="3" id="KW-0804">Transcription</keyword>
<dbReference type="EMBL" id="JADBGI010000005">
    <property type="protein sequence ID" value="MBE2998402.1"/>
    <property type="molecule type" value="Genomic_DNA"/>
</dbReference>
<dbReference type="InterPro" id="IPR052362">
    <property type="entry name" value="HTH-GbsR_regulator"/>
</dbReference>
<dbReference type="PANTHER" id="PTHR38465">
    <property type="entry name" value="HTH-TYPE TRANSCRIPTIONAL REGULATOR MJ1563-RELATED"/>
    <property type="match status" value="1"/>
</dbReference>
<dbReference type="SUPFAM" id="SSF46785">
    <property type="entry name" value="Winged helix' DNA-binding domain"/>
    <property type="match status" value="1"/>
</dbReference>
<gene>
    <name evidence="4" type="ORF">IDM40_06730</name>
</gene>
<keyword evidence="5" id="KW-1185">Reference proteome</keyword>
<organism evidence="4 5">
    <name type="scientific">Nocardiopsis coralli</name>
    <dbReference type="NCBI Taxonomy" id="2772213"/>
    <lineage>
        <taxon>Bacteria</taxon>
        <taxon>Bacillati</taxon>
        <taxon>Actinomycetota</taxon>
        <taxon>Actinomycetes</taxon>
        <taxon>Streptosporangiales</taxon>
        <taxon>Nocardiopsidaceae</taxon>
        <taxon>Nocardiopsis</taxon>
    </lineage>
</organism>
<proteinExistence type="predicted"/>
<evidence type="ECO:0000313" key="4">
    <source>
        <dbReference type="EMBL" id="MBE2998402.1"/>
    </source>
</evidence>
<comment type="caution">
    <text evidence="4">The sequence shown here is derived from an EMBL/GenBank/DDBJ whole genome shotgun (WGS) entry which is preliminary data.</text>
</comment>
<dbReference type="RefSeq" id="WP_193121060.1">
    <property type="nucleotide sequence ID" value="NZ_JADBGI010000005.1"/>
</dbReference>
<evidence type="ECO:0008006" key="6">
    <source>
        <dbReference type="Google" id="ProtNLM"/>
    </source>
</evidence>
<dbReference type="InterPro" id="IPR036388">
    <property type="entry name" value="WH-like_DNA-bd_sf"/>
</dbReference>
<dbReference type="Proteomes" id="UP000806528">
    <property type="component" value="Unassembled WGS sequence"/>
</dbReference>
<reference evidence="4 5" key="1">
    <citation type="submission" date="2020-09" db="EMBL/GenBank/DDBJ databases">
        <title>Diversity and distribution of actinomycetes associated with coral in the coast of Hainan.</title>
        <authorList>
            <person name="Li F."/>
        </authorList>
    </citation>
    <scope>NUCLEOTIDE SEQUENCE [LARGE SCALE GENOMIC DNA]</scope>
    <source>
        <strain evidence="4 5">HNM0947</strain>
    </source>
</reference>
<evidence type="ECO:0000256" key="3">
    <source>
        <dbReference type="ARBA" id="ARBA00023163"/>
    </source>
</evidence>
<protein>
    <recommendedName>
        <fullName evidence="6">MarR family transcriptional regulator</fullName>
    </recommendedName>
</protein>
<evidence type="ECO:0000256" key="2">
    <source>
        <dbReference type="ARBA" id="ARBA00023125"/>
    </source>
</evidence>
<keyword evidence="2" id="KW-0238">DNA-binding</keyword>
<sequence>MALAADDSGADPLASIVEQFGLHIGRAMGWPPMAGRAAGVLILSERALTSAELQEALGAGKGSVSETTRLLKTNGVVERVKEPGSRHFVYRWRDDAWVGCLRHQLESTTRLLHLAESAEEHRAELSAVQRERLGEMLDYYRFLVSQLESLLTEYTARWEARRAQP</sequence>